<dbReference type="Gene3D" id="2.60.40.1120">
    <property type="entry name" value="Carboxypeptidase-like, regulatory domain"/>
    <property type="match status" value="3"/>
</dbReference>
<dbReference type="SUPFAM" id="SSF52317">
    <property type="entry name" value="Class I glutamine amidotransferase-like"/>
    <property type="match status" value="1"/>
</dbReference>
<protein>
    <recommendedName>
        <fullName evidence="2">Carboxypeptidase regulatory-like domain-containing protein</fullName>
    </recommendedName>
</protein>
<dbReference type="EMBL" id="VSSQ01004416">
    <property type="protein sequence ID" value="MPM25111.1"/>
    <property type="molecule type" value="Genomic_DNA"/>
</dbReference>
<gene>
    <name evidence="1" type="ORF">SDC9_71601</name>
</gene>
<dbReference type="InterPro" id="IPR029062">
    <property type="entry name" value="Class_I_gatase-like"/>
</dbReference>
<proteinExistence type="predicted"/>
<accession>A0A644YB22</accession>
<sequence length="1379" mass="149475">MGENRWKYYRIFKPILDDREALEKIMKTPAGKDLWKWMKEYKDRRAKELGITFGSPGADNPDDNDNIGEAMLALPPQERGLYLRAAEKGNAFVMDFLSSRNRGAFSEPLGPETLGAFLQGSKSGERVTFEAPFSEEQGAAAEEIYRDLLKTVAETPDVAILSSGYARGAAALLGGTEPATLLQPGDAGESLAKFRLLILPSGSLSDWSLSETFRNAVEKFVSSGGTLLAFSQQLGKEYAVLPGKVTAYGFAEDQSCQYASARITASNGAFCSMTTPTPDFNVDGYFLDYPAESEIWLSRTKNDQPCMISFSWGKGRVVLSTLYLDWAAGNHQGTVHERLFFRDLVSFLLDKAPVLTHEGKTVRVALPEPETGDRGISFSPLLFGPDGAEIEVSPQPAAGKELDLSLSGVPGFYRLGGVFTDGSGKKTGETFPRTRFGLSVLPKGISDAGNGQRNGVSVSVASDLENYIRGAEGRFSILLWNRGTEEKTVRIDWRFPHNSGSAPGAEKEKYAGSNTLVLKPEMRETINLSIPIVNTDGIDRLWVDVYDGRTREKISTVSKGFYTKSPSAEISVLLSGQTFPEGSALKGEVSFKNPFRAKGTGTLRIKAADSAGRTPLDKEIGFEVSEEGAAVPFEILLPENTFSGECSLQAFVVLRGTVVGVGSASFTYTGRPYALKGKITDRITGAPVSGSEVEFHLGDTSFKGKTDGGGIFEVDLPDGRYSIEASAEGFNIFSADAVIAPEDRAEYPIALLPFGKGEGTGMVSGRVFDRVTGDPVPGCLIDIFRGNEKYTVQSDATARYSLALLPGDYLARCFVEGQSWSSSEFPFRITEGWEQHLDLYPPLGKIRLRVLDAISEKEVGSVTAILRTSDLSKDDGWNRDISFSVNGGPAALTAPGRRALRVSADGYRMLETEILAGERAGENLLYLTPKKGSLKVVCADLVSEAPLAGVAVSAGRPGQPASEMKKTGEDGGCIFSLEDGRWVFSVEAEGYSTLSTEWYSSVHPEAEVPEVKLYLSRDTQKKPGSARLAVLDRMTSSPVTGASVEVTAPSGFQQGVTDDSGRVTLAIPDGRVALRFTREGYASLETELFNSYLDEAERVFYLDFDSAKAAFLLRDGITEKPLGGVRIFRLERETGHDLGVTGNEGILEASVPRGALSFRFELDGYDSLTTGFFVPGNGRKDTPADEVFLFPKKSPYPFRGVVKNTAGEPLSRVSITLKQKDTTATTESLENGTFSLSPEPGPLELTLTSAGFHELKTQTYFSRGVLPPEEEEFFLFPSDSPYPDAPGRMLFSAVDALTGEPLEKFAAYLLDNGWAGYEKGSAATESRPGNRNTVIKSDGYYETGSFYPTVFPGKTVKKTIQLHPSTGKMQFRVLGACRT</sequence>
<name>A0A644YB22_9ZZZZ</name>
<reference evidence="1" key="1">
    <citation type="submission" date="2019-08" db="EMBL/GenBank/DDBJ databases">
        <authorList>
            <person name="Kucharzyk K."/>
            <person name="Murdoch R.W."/>
            <person name="Higgins S."/>
            <person name="Loffler F."/>
        </authorList>
    </citation>
    <scope>NUCLEOTIDE SEQUENCE</scope>
</reference>
<dbReference type="Pfam" id="PF13620">
    <property type="entry name" value="CarboxypepD_reg"/>
    <property type="match status" value="1"/>
</dbReference>
<evidence type="ECO:0000313" key="1">
    <source>
        <dbReference type="EMBL" id="MPM25111.1"/>
    </source>
</evidence>
<organism evidence="1">
    <name type="scientific">bioreactor metagenome</name>
    <dbReference type="NCBI Taxonomy" id="1076179"/>
    <lineage>
        <taxon>unclassified sequences</taxon>
        <taxon>metagenomes</taxon>
        <taxon>ecological metagenomes</taxon>
    </lineage>
</organism>
<dbReference type="SUPFAM" id="SSF49464">
    <property type="entry name" value="Carboxypeptidase regulatory domain-like"/>
    <property type="match status" value="4"/>
</dbReference>
<evidence type="ECO:0008006" key="2">
    <source>
        <dbReference type="Google" id="ProtNLM"/>
    </source>
</evidence>
<comment type="caution">
    <text evidence="1">The sequence shown here is derived from an EMBL/GenBank/DDBJ whole genome shotgun (WGS) entry which is preliminary data.</text>
</comment>
<dbReference type="InterPro" id="IPR008969">
    <property type="entry name" value="CarboxyPept-like_regulatory"/>
</dbReference>